<dbReference type="Pfam" id="PF00005">
    <property type="entry name" value="ABC_tran"/>
    <property type="match status" value="2"/>
</dbReference>
<feature type="domain" description="ABC transporter" evidence="5">
    <location>
        <begin position="287"/>
        <end position="526"/>
    </location>
</feature>
<evidence type="ECO:0000256" key="4">
    <source>
        <dbReference type="ARBA" id="ARBA00022840"/>
    </source>
</evidence>
<dbReference type="NCBIfam" id="NF008453">
    <property type="entry name" value="PRK11308.1"/>
    <property type="match status" value="2"/>
</dbReference>
<sequence length="529" mass="58648">MTQTLLAIEDLSVGFRHQQTVRTVVNDVSLQIEAGETLALVGESGSGKSVTALSILRLLPSPPVEYLSGDIRFRGESLLHASDQTLRGVRGNKIAMIFQEPMVSLNPLHTLEKQLYEVLSLHRGMRREAARGEILNCLDRVGIRQAAKRLTDYPHQLSGGERQRVMIAMALLTRPELLIADEPTTALDVSVQAQILQLLRELQGELNMGMLFITHNLSIVRKLAHRVAVMQNGRCVEQNYAATLFASPTHPYTQKLLNSEPSGDPVPLPEPASTLLDVEQLQVAFPIRKGILKRIVDHNVVVKNISFTLRAGETLGLVGESGSGKSTTGLALLRLINSQGSIIFDGQPLQNLNRHQLLPIRHRIQVVFQDPNSSLNPRLNVLQIIEEGLRVHQPTLSAAQREQQVIAVMHEVGLDPETRHRYPAEFSGGQRQRIAIARALILKPSLIILDEPTSSLDKTVQAQILTLLKSLQQKQQLAYLFISHDLHVVRALCHQVIVLRQGEVVEQGACARVFAAPQQEYTRQLLALS</sequence>
<dbReference type="GO" id="GO:0015833">
    <property type="term" value="P:peptide transport"/>
    <property type="evidence" value="ECO:0007669"/>
    <property type="project" value="InterPro"/>
</dbReference>
<evidence type="ECO:0000256" key="3">
    <source>
        <dbReference type="ARBA" id="ARBA00022741"/>
    </source>
</evidence>
<keyword evidence="4" id="KW-0067">ATP-binding</keyword>
<dbReference type="Gene3D" id="3.40.50.300">
    <property type="entry name" value="P-loop containing nucleotide triphosphate hydrolases"/>
    <property type="match status" value="2"/>
</dbReference>
<dbReference type="GO" id="GO:0005524">
    <property type="term" value="F:ATP binding"/>
    <property type="evidence" value="ECO:0007669"/>
    <property type="project" value="UniProtKB-KW"/>
</dbReference>
<dbReference type="GO" id="GO:0016887">
    <property type="term" value="F:ATP hydrolysis activity"/>
    <property type="evidence" value="ECO:0007669"/>
    <property type="project" value="InterPro"/>
</dbReference>
<dbReference type="NCBIfam" id="NF011713">
    <property type="entry name" value="PRK15134.1"/>
    <property type="match status" value="1"/>
</dbReference>
<comment type="similarity">
    <text evidence="1">Belongs to the ABC transporter superfamily.</text>
</comment>
<dbReference type="PROSITE" id="PS50893">
    <property type="entry name" value="ABC_TRANSPORTER_2"/>
    <property type="match status" value="2"/>
</dbReference>
<gene>
    <name evidence="6" type="ORF">SFK315_2581</name>
</gene>
<evidence type="ECO:0000313" key="6">
    <source>
        <dbReference type="EMBL" id="EIQ20696.1"/>
    </source>
</evidence>
<proteinExistence type="inferred from homology"/>
<dbReference type="InterPro" id="IPR003439">
    <property type="entry name" value="ABC_transporter-like_ATP-bd"/>
</dbReference>
<dbReference type="InterPro" id="IPR050319">
    <property type="entry name" value="ABC_transp_ATP-bind"/>
</dbReference>
<dbReference type="InterPro" id="IPR017871">
    <property type="entry name" value="ABC_transporter-like_CS"/>
</dbReference>
<dbReference type="GO" id="GO:0055085">
    <property type="term" value="P:transmembrane transport"/>
    <property type="evidence" value="ECO:0007669"/>
    <property type="project" value="UniProtKB-ARBA"/>
</dbReference>
<dbReference type="PANTHER" id="PTHR43776">
    <property type="entry name" value="TRANSPORT ATP-BINDING PROTEIN"/>
    <property type="match status" value="1"/>
</dbReference>
<comment type="caution">
    <text evidence="6">The sequence shown here is derived from an EMBL/GenBank/DDBJ whole genome shotgun (WGS) entry which is preliminary data.</text>
</comment>
<dbReference type="Proteomes" id="UP000005407">
    <property type="component" value="Unassembled WGS sequence"/>
</dbReference>
<dbReference type="PANTHER" id="PTHR43776:SF7">
    <property type="entry name" value="D,D-DIPEPTIDE TRANSPORT ATP-BINDING PROTEIN DDPF-RELATED"/>
    <property type="match status" value="1"/>
</dbReference>
<keyword evidence="3" id="KW-0547">Nucleotide-binding</keyword>
<feature type="domain" description="ABC transporter" evidence="5">
    <location>
        <begin position="6"/>
        <end position="257"/>
    </location>
</feature>
<keyword evidence="2" id="KW-0813">Transport</keyword>
<dbReference type="FunFam" id="3.40.50.300:FF:000016">
    <property type="entry name" value="Oligopeptide ABC transporter ATP-binding component"/>
    <property type="match status" value="2"/>
</dbReference>
<evidence type="ECO:0000259" key="5">
    <source>
        <dbReference type="PROSITE" id="PS50893"/>
    </source>
</evidence>
<dbReference type="CDD" id="cd03257">
    <property type="entry name" value="ABC_NikE_OppD_transporters"/>
    <property type="match status" value="2"/>
</dbReference>
<evidence type="ECO:0000313" key="7">
    <source>
        <dbReference type="Proteomes" id="UP000005407"/>
    </source>
</evidence>
<evidence type="ECO:0000256" key="1">
    <source>
        <dbReference type="ARBA" id="ARBA00005417"/>
    </source>
</evidence>
<dbReference type="InterPro" id="IPR013563">
    <property type="entry name" value="Oligopep_ABC_C"/>
</dbReference>
<dbReference type="PROSITE" id="PS00211">
    <property type="entry name" value="ABC_TRANSPORTER_1"/>
    <property type="match status" value="2"/>
</dbReference>
<dbReference type="InterPro" id="IPR003593">
    <property type="entry name" value="AAA+_ATPase"/>
</dbReference>
<dbReference type="SUPFAM" id="SSF52540">
    <property type="entry name" value="P-loop containing nucleoside triphosphate hydrolases"/>
    <property type="match status" value="2"/>
</dbReference>
<reference evidence="6 7" key="1">
    <citation type="submission" date="2012-03" db="EMBL/GenBank/DDBJ databases">
        <authorList>
            <person name="Rasko D."/>
            <person name="Redman J."/>
            <person name="Daugherty S.C."/>
            <person name="Tallon L."/>
            <person name="Sadzewicz L."/>
            <person name="Jones K."/>
            <person name="Santana-Cruz I."/>
            <person name="Liu X."/>
        </authorList>
    </citation>
    <scope>NUCLEOTIDE SEQUENCE [LARGE SCALE GENOMIC DNA]</scope>
    <source>
        <strain evidence="6 7">K-315</strain>
    </source>
</reference>
<accession>I6CMF4</accession>
<dbReference type="InterPro" id="IPR027417">
    <property type="entry name" value="P-loop_NTPase"/>
</dbReference>
<dbReference type="PATRIC" id="fig|766150.3.peg.2513"/>
<dbReference type="SMART" id="SM00382">
    <property type="entry name" value="AAA"/>
    <property type="match status" value="2"/>
</dbReference>
<evidence type="ECO:0000256" key="2">
    <source>
        <dbReference type="ARBA" id="ARBA00022448"/>
    </source>
</evidence>
<organism evidence="6 7">
    <name type="scientific">Shigella flexneri K-315</name>
    <dbReference type="NCBI Taxonomy" id="766150"/>
    <lineage>
        <taxon>Bacteria</taxon>
        <taxon>Pseudomonadati</taxon>
        <taxon>Pseudomonadota</taxon>
        <taxon>Gammaproteobacteria</taxon>
        <taxon>Enterobacterales</taxon>
        <taxon>Enterobacteriaceae</taxon>
        <taxon>Shigella</taxon>
    </lineage>
</organism>
<dbReference type="NCBIfam" id="NF007739">
    <property type="entry name" value="PRK10419.1"/>
    <property type="match status" value="2"/>
</dbReference>
<dbReference type="AlphaFoldDB" id="I6CMF4"/>
<dbReference type="EMBL" id="AKMY01000052">
    <property type="protein sequence ID" value="EIQ20696.1"/>
    <property type="molecule type" value="Genomic_DNA"/>
</dbReference>
<protein>
    <submittedName>
        <fullName evidence="6">ABC transporter family protein</fullName>
    </submittedName>
</protein>
<name>I6CMF4_SHIFL</name>
<dbReference type="Pfam" id="PF08352">
    <property type="entry name" value="oligo_HPY"/>
    <property type="match status" value="1"/>
</dbReference>